<reference evidence="1 2" key="1">
    <citation type="submission" date="2013-11" db="EMBL/GenBank/DDBJ databases">
        <title>The Genome Sequence of Phytophthora parasitica P1976.</title>
        <authorList>
            <consortium name="The Broad Institute Genomics Platform"/>
            <person name="Russ C."/>
            <person name="Tyler B."/>
            <person name="Panabieres F."/>
            <person name="Shan W."/>
            <person name="Tripathy S."/>
            <person name="Grunwald N."/>
            <person name="Machado M."/>
            <person name="Johnson C.S."/>
            <person name="Walker B."/>
            <person name="Young S."/>
            <person name="Zeng Q."/>
            <person name="Gargeya S."/>
            <person name="Fitzgerald M."/>
            <person name="Haas B."/>
            <person name="Abouelleil A."/>
            <person name="Allen A.W."/>
            <person name="Alvarado L."/>
            <person name="Arachchi H.M."/>
            <person name="Berlin A.M."/>
            <person name="Chapman S.B."/>
            <person name="Gainer-Dewar J."/>
            <person name="Goldberg J."/>
            <person name="Griggs A."/>
            <person name="Gujja S."/>
            <person name="Hansen M."/>
            <person name="Howarth C."/>
            <person name="Imamovic A."/>
            <person name="Ireland A."/>
            <person name="Larimer J."/>
            <person name="McCowan C."/>
            <person name="Murphy C."/>
            <person name="Pearson M."/>
            <person name="Poon T.W."/>
            <person name="Priest M."/>
            <person name="Roberts A."/>
            <person name="Saif S."/>
            <person name="Shea T."/>
            <person name="Sisk P."/>
            <person name="Sykes S."/>
            <person name="Wortman J."/>
            <person name="Nusbaum C."/>
            <person name="Birren B."/>
        </authorList>
    </citation>
    <scope>NUCLEOTIDE SEQUENCE [LARGE SCALE GENOMIC DNA]</scope>
    <source>
        <strain evidence="1 2">P1976</strain>
    </source>
</reference>
<accession>A0A080Z6C8</accession>
<organism evidence="1 2">
    <name type="scientific">Phytophthora nicotianae P1976</name>
    <dbReference type="NCBI Taxonomy" id="1317066"/>
    <lineage>
        <taxon>Eukaryota</taxon>
        <taxon>Sar</taxon>
        <taxon>Stramenopiles</taxon>
        <taxon>Oomycota</taxon>
        <taxon>Peronosporomycetes</taxon>
        <taxon>Peronosporales</taxon>
        <taxon>Peronosporaceae</taxon>
        <taxon>Phytophthora</taxon>
    </lineage>
</organism>
<evidence type="ECO:0000313" key="2">
    <source>
        <dbReference type="Proteomes" id="UP000028582"/>
    </source>
</evidence>
<dbReference type="EMBL" id="ANJA01003643">
    <property type="protein sequence ID" value="ETO62189.1"/>
    <property type="molecule type" value="Genomic_DNA"/>
</dbReference>
<proteinExistence type="predicted"/>
<evidence type="ECO:0000313" key="1">
    <source>
        <dbReference type="EMBL" id="ETO62189.1"/>
    </source>
</evidence>
<dbReference type="Proteomes" id="UP000028582">
    <property type="component" value="Unassembled WGS sequence"/>
</dbReference>
<sequence>RDFYVPTSPSVTPYNTLSLAPTPSVLLVSTPATLSEALTATHRAVQDPICCFTHPPLSLPLLDFGHSTANSNHRTPELALSVAKSEVLGSFVATLEVLALSVADCEVSAFFSVAAPPLSPCTLSP</sequence>
<protein>
    <submittedName>
        <fullName evidence="1">Uncharacterized protein</fullName>
    </submittedName>
</protein>
<feature type="non-terminal residue" evidence="1">
    <location>
        <position position="1"/>
    </location>
</feature>
<name>A0A080Z6C8_PHYNI</name>
<comment type="caution">
    <text evidence="1">The sequence shown here is derived from an EMBL/GenBank/DDBJ whole genome shotgun (WGS) entry which is preliminary data.</text>
</comment>
<dbReference type="AlphaFoldDB" id="A0A080Z6C8"/>
<gene>
    <name evidence="1" type="ORF">F444_19881</name>
</gene>